<name>A0A221SAB6_9CONI</name>
<dbReference type="PANTHER" id="PTHR31636">
    <property type="entry name" value="OSJNBA0084A10.13 PROTEIN-RELATED"/>
    <property type="match status" value="1"/>
</dbReference>
<sequence length="531" mass="59119">MTFASSKLCDEMASANGEIYQCTPTVEFHNTSNYSTNHESSEWDNWGGTITSVEEEEIIGLGKTIGLSRDEIGAANWRTSLLKNSSPDVPLSQSVQDLQDSVYSSNPATESIGLAINGLKHNLHNSYEQKDESLPLGYDSWNSKATEFVHNRACSSKDLEGLHLLDLLLQCAEAISSHNLEEANVMLMELQELSSPHGSSVQRVAAYFAEAMASRLISSYLGIYSPIMHKTKAQRILSAFQVYNGITPFVKFCHFTANQAIQQALQGEKKVHIIDLDIMQGLQWPGLFHILASRPGRPPYIRITGLGSSMEALEATGRRLSEFASTVGIPFEFHGIPDKIGNMGTDCIERWLKVKKGEALVVHWLHHSLYDVTGSDMSTLWQLRRLNPKLITMVEQDLCHSGSFLSRFMGAMYYYSALFDSLSAAHPDDSIERHAVEQQLLSCEIKNILAVGGPARWVEYVKFDKWREALEQAGFTKFGLGVNAAAQAELLLEMFPSQPYTLHEEYGTLKLGWKDLGLYTASAWTPTHDAL</sequence>
<dbReference type="Pfam" id="PF03514">
    <property type="entry name" value="GRAS"/>
    <property type="match status" value="1"/>
</dbReference>
<protein>
    <submittedName>
        <fullName evidence="3">SCR</fullName>
    </submittedName>
</protein>
<dbReference type="AlphaFoldDB" id="A0A221SAB6"/>
<keyword evidence="2" id="KW-0804">Transcription</keyword>
<dbReference type="InterPro" id="IPR005202">
    <property type="entry name" value="TF_GRAS"/>
</dbReference>
<accession>A0A221SAB6</accession>
<dbReference type="EMBL" id="MF045152">
    <property type="protein sequence ID" value="ASN66765.1"/>
    <property type="molecule type" value="mRNA"/>
</dbReference>
<dbReference type="PROSITE" id="PS50985">
    <property type="entry name" value="GRAS"/>
    <property type="match status" value="1"/>
</dbReference>
<evidence type="ECO:0000256" key="1">
    <source>
        <dbReference type="ARBA" id="ARBA00023015"/>
    </source>
</evidence>
<reference evidence="3" key="1">
    <citation type="journal article" date="2017" name="Genes (Basel)">
        <title>Cloning and Characterization of ThSHRs and ThSCR Transcription Factors in Taxodium Hybrid 'Zhongshanshan 406'.</title>
        <authorList>
            <person name="Wang Z."/>
            <person name="Yin Y."/>
            <person name="Hua J."/>
            <person name="Fan W."/>
            <person name="Yu C."/>
            <person name="Xuan L."/>
            <person name="Yu F."/>
        </authorList>
    </citation>
    <scope>NUCLEOTIDE SEQUENCE</scope>
    <source>
        <tissue evidence="3">Root</tissue>
    </source>
</reference>
<proteinExistence type="evidence at transcript level"/>
<organism evidence="3">
    <name type="scientific">Taxodium sp. 'Zhongshanshan'</name>
    <dbReference type="NCBI Taxonomy" id="1867930"/>
    <lineage>
        <taxon>Eukaryota</taxon>
        <taxon>Viridiplantae</taxon>
        <taxon>Streptophyta</taxon>
        <taxon>Embryophyta</taxon>
        <taxon>Tracheophyta</taxon>
        <taxon>Spermatophyta</taxon>
        <taxon>Pinopsida</taxon>
        <taxon>Pinidae</taxon>
        <taxon>Conifers II</taxon>
        <taxon>Cupressales</taxon>
        <taxon>Cupressaceae</taxon>
        <taxon>Taxodium</taxon>
    </lineage>
</organism>
<keyword evidence="1" id="KW-0805">Transcription regulation</keyword>
<evidence type="ECO:0000256" key="2">
    <source>
        <dbReference type="ARBA" id="ARBA00023163"/>
    </source>
</evidence>
<evidence type="ECO:0000313" key="3">
    <source>
        <dbReference type="EMBL" id="ASN66765.1"/>
    </source>
</evidence>